<dbReference type="PANTHER" id="PTHR31149:SF7">
    <property type="entry name" value="EXPRESSED PROTEIN"/>
    <property type="match status" value="1"/>
</dbReference>
<organism evidence="1 2">
    <name type="scientific">Oryza sativa subsp. indica</name>
    <name type="common">Rice</name>
    <dbReference type="NCBI Taxonomy" id="39946"/>
    <lineage>
        <taxon>Eukaryota</taxon>
        <taxon>Viridiplantae</taxon>
        <taxon>Streptophyta</taxon>
        <taxon>Embryophyta</taxon>
        <taxon>Tracheophyta</taxon>
        <taxon>Spermatophyta</taxon>
        <taxon>Magnoliopsida</taxon>
        <taxon>Liliopsida</taxon>
        <taxon>Poales</taxon>
        <taxon>Poaceae</taxon>
        <taxon>BOP clade</taxon>
        <taxon>Oryzoideae</taxon>
        <taxon>Oryzeae</taxon>
        <taxon>Oryzinae</taxon>
        <taxon>Oryza</taxon>
        <taxon>Oryza sativa</taxon>
    </lineage>
</organism>
<evidence type="ECO:0000313" key="2">
    <source>
        <dbReference type="Proteomes" id="UP000007015"/>
    </source>
</evidence>
<reference evidence="1 2" key="1">
    <citation type="journal article" date="2005" name="PLoS Biol.">
        <title>The genomes of Oryza sativa: a history of duplications.</title>
        <authorList>
            <person name="Yu J."/>
            <person name="Wang J."/>
            <person name="Lin W."/>
            <person name="Li S."/>
            <person name="Li H."/>
            <person name="Zhou J."/>
            <person name="Ni P."/>
            <person name="Dong W."/>
            <person name="Hu S."/>
            <person name="Zeng C."/>
            <person name="Zhang J."/>
            <person name="Zhang Y."/>
            <person name="Li R."/>
            <person name="Xu Z."/>
            <person name="Li S."/>
            <person name="Li X."/>
            <person name="Zheng H."/>
            <person name="Cong L."/>
            <person name="Lin L."/>
            <person name="Yin J."/>
            <person name="Geng J."/>
            <person name="Li G."/>
            <person name="Shi J."/>
            <person name="Liu J."/>
            <person name="Lv H."/>
            <person name="Li J."/>
            <person name="Wang J."/>
            <person name="Deng Y."/>
            <person name="Ran L."/>
            <person name="Shi X."/>
            <person name="Wang X."/>
            <person name="Wu Q."/>
            <person name="Li C."/>
            <person name="Ren X."/>
            <person name="Wang J."/>
            <person name="Wang X."/>
            <person name="Li D."/>
            <person name="Liu D."/>
            <person name="Zhang X."/>
            <person name="Ji Z."/>
            <person name="Zhao W."/>
            <person name="Sun Y."/>
            <person name="Zhang Z."/>
            <person name="Bao J."/>
            <person name="Han Y."/>
            <person name="Dong L."/>
            <person name="Ji J."/>
            <person name="Chen P."/>
            <person name="Wu S."/>
            <person name="Liu J."/>
            <person name="Xiao Y."/>
            <person name="Bu D."/>
            <person name="Tan J."/>
            <person name="Yang L."/>
            <person name="Ye C."/>
            <person name="Zhang J."/>
            <person name="Xu J."/>
            <person name="Zhou Y."/>
            <person name="Yu Y."/>
            <person name="Zhang B."/>
            <person name="Zhuang S."/>
            <person name="Wei H."/>
            <person name="Liu B."/>
            <person name="Lei M."/>
            <person name="Yu H."/>
            <person name="Li Y."/>
            <person name="Xu H."/>
            <person name="Wei S."/>
            <person name="He X."/>
            <person name="Fang L."/>
            <person name="Zhang Z."/>
            <person name="Zhang Y."/>
            <person name="Huang X."/>
            <person name="Su Z."/>
            <person name="Tong W."/>
            <person name="Li J."/>
            <person name="Tong Z."/>
            <person name="Li S."/>
            <person name="Ye J."/>
            <person name="Wang L."/>
            <person name="Fang L."/>
            <person name="Lei T."/>
            <person name="Chen C."/>
            <person name="Chen H."/>
            <person name="Xu Z."/>
            <person name="Li H."/>
            <person name="Huang H."/>
            <person name="Zhang F."/>
            <person name="Xu H."/>
            <person name="Li N."/>
            <person name="Zhao C."/>
            <person name="Li S."/>
            <person name="Dong L."/>
            <person name="Huang Y."/>
            <person name="Li L."/>
            <person name="Xi Y."/>
            <person name="Qi Q."/>
            <person name="Li W."/>
            <person name="Zhang B."/>
            <person name="Hu W."/>
            <person name="Zhang Y."/>
            <person name="Tian X."/>
            <person name="Jiao Y."/>
            <person name="Liang X."/>
            <person name="Jin J."/>
            <person name="Gao L."/>
            <person name="Zheng W."/>
            <person name="Hao B."/>
            <person name="Liu S."/>
            <person name="Wang W."/>
            <person name="Yuan L."/>
            <person name="Cao M."/>
            <person name="McDermott J."/>
            <person name="Samudrala R."/>
            <person name="Wang J."/>
            <person name="Wong G.K."/>
            <person name="Yang H."/>
        </authorList>
    </citation>
    <scope>NUCLEOTIDE SEQUENCE [LARGE SCALE GENOMIC DNA]</scope>
    <source>
        <strain evidence="2">cv. 93-11</strain>
    </source>
</reference>
<dbReference type="GO" id="GO:0005886">
    <property type="term" value="C:plasma membrane"/>
    <property type="evidence" value="ECO:0007669"/>
    <property type="project" value="TreeGrafter"/>
</dbReference>
<dbReference type="STRING" id="39946.B8B734"/>
<protein>
    <submittedName>
        <fullName evidence="1">Uncharacterized protein</fullName>
    </submittedName>
</protein>
<dbReference type="EMBL" id="CM000132">
    <property type="protein sequence ID" value="EEC81479.1"/>
    <property type="molecule type" value="Genomic_DNA"/>
</dbReference>
<gene>
    <name evidence="1" type="ORF">OsI_24813</name>
</gene>
<accession>B8B734</accession>
<dbReference type="Gramene" id="BGIOSGA025111-TA">
    <property type="protein sequence ID" value="BGIOSGA025111-PA"/>
    <property type="gene ID" value="BGIOSGA025111"/>
</dbReference>
<proteinExistence type="predicted"/>
<evidence type="ECO:0000313" key="1">
    <source>
        <dbReference type="EMBL" id="EEC81479.1"/>
    </source>
</evidence>
<dbReference type="Proteomes" id="UP000007015">
    <property type="component" value="Chromosome 7"/>
</dbReference>
<dbReference type="AlphaFoldDB" id="B8B734"/>
<sequence>MALALVRSIRENLLNKASCPPHPICVWPPSDLEEDDDNDLETLRAIQHPLLALPFRFCTVHLYKFCSTKDTILRIYVAHRKTLRGAPWGDGGRCHVGDLLQSYSARGGRFAKITLRFAGNSKMQLGTIFISMLKIQMTEILDRCTMDPIIISATMYDYVVTADDVDTLLAVDCTPMDDNTCQGELVTEYTNNGSKITCGFTD</sequence>
<name>B8B734_ORYSI</name>
<dbReference type="HOGENOM" id="CLU_1356633_0_0_1"/>
<keyword evidence="2" id="KW-1185">Reference proteome</keyword>
<dbReference type="PANTHER" id="PTHR31149">
    <property type="entry name" value="EXPRESSED PROTEIN"/>
    <property type="match status" value="1"/>
</dbReference>